<feature type="active site" evidence="1">
    <location>
        <position position="196"/>
    </location>
</feature>
<dbReference type="GO" id="GO:0008270">
    <property type="term" value="F:zinc ion binding"/>
    <property type="evidence" value="ECO:0007669"/>
    <property type="project" value="UniProtKB-UniRule"/>
</dbReference>
<dbReference type="PANTHER" id="PTHR10127">
    <property type="entry name" value="DISCOIDIN, CUB, EGF, LAMININ , AND ZINC METALLOPROTEASE DOMAIN CONTAINING"/>
    <property type="match status" value="1"/>
</dbReference>
<keyword evidence="1" id="KW-0482">Metalloprotease</keyword>
<feature type="domain" description="Peptidase M12A" evidence="2">
    <location>
        <begin position="108"/>
        <end position="298"/>
    </location>
</feature>
<dbReference type="HOGENOM" id="CLU_017286_2_0_10"/>
<dbReference type="Gene3D" id="3.40.390.10">
    <property type="entry name" value="Collagenase (Catalytic Domain)"/>
    <property type="match status" value="1"/>
</dbReference>
<feature type="binding site" evidence="1">
    <location>
        <position position="205"/>
    </location>
    <ligand>
        <name>Zn(2+)</name>
        <dbReference type="ChEBI" id="CHEBI:29105"/>
        <note>catalytic</note>
    </ligand>
</feature>
<dbReference type="EMBL" id="JH594606">
    <property type="protein sequence ID" value="EHQ01448.1"/>
    <property type="molecule type" value="Genomic_DNA"/>
</dbReference>
<evidence type="ECO:0000313" key="3">
    <source>
        <dbReference type="EMBL" id="EHQ01448.1"/>
    </source>
</evidence>
<proteinExistence type="predicted"/>
<protein>
    <submittedName>
        <fullName evidence="3">Peptidase M12A astacin</fullName>
    </submittedName>
</protein>
<keyword evidence="1" id="KW-0645">Protease</keyword>
<dbReference type="SMART" id="SM00235">
    <property type="entry name" value="ZnMc"/>
    <property type="match status" value="1"/>
</dbReference>
<accession>H2BSC5</accession>
<dbReference type="PANTHER" id="PTHR10127:SF850">
    <property type="entry name" value="METALLOENDOPEPTIDASE"/>
    <property type="match status" value="1"/>
</dbReference>
<reference evidence="4" key="1">
    <citation type="journal article" date="2012" name="Stand. Genomic Sci.">
        <title>Genome sequence of the Antarctic rhodopsins-containing flavobacterium Gillisia limnaea type strain (R-8282(T)).</title>
        <authorList>
            <person name="Riedel T."/>
            <person name="Held B."/>
            <person name="Nolan M."/>
            <person name="Lucas S."/>
            <person name="Lapidus A."/>
            <person name="Tice H."/>
            <person name="Del Rio T.G."/>
            <person name="Cheng J.F."/>
            <person name="Han C."/>
            <person name="Tapia R."/>
            <person name="Goodwin L.A."/>
            <person name="Pitluck S."/>
            <person name="Liolios K."/>
            <person name="Mavromatis K."/>
            <person name="Pagani I."/>
            <person name="Ivanova N."/>
            <person name="Mikhailova N."/>
            <person name="Pati A."/>
            <person name="Chen A."/>
            <person name="Palaniappan K."/>
            <person name="Land M."/>
            <person name="Rohde M."/>
            <person name="Tindall B.J."/>
            <person name="Detter J.C."/>
            <person name="Goker M."/>
            <person name="Bristow J."/>
            <person name="Eisen J.A."/>
            <person name="Markowitz V."/>
            <person name="Hugenholtz P."/>
            <person name="Kyrpides N.C."/>
            <person name="Klenk H.P."/>
            <person name="Woyke T."/>
        </authorList>
    </citation>
    <scope>NUCLEOTIDE SEQUENCE [LARGE SCALE GENOMIC DNA]</scope>
    <source>
        <strain evidence="4">DSM 15749 / LMG 21470 / R-8282</strain>
    </source>
</reference>
<dbReference type="Proteomes" id="UP000003844">
    <property type="component" value="Unassembled WGS sequence"/>
</dbReference>
<keyword evidence="1" id="KW-0479">Metal-binding</keyword>
<dbReference type="Pfam" id="PF01400">
    <property type="entry name" value="Astacin"/>
    <property type="match status" value="1"/>
</dbReference>
<dbReference type="AlphaFoldDB" id="H2BSC5"/>
<dbReference type="GO" id="GO:0004222">
    <property type="term" value="F:metalloendopeptidase activity"/>
    <property type="evidence" value="ECO:0007669"/>
    <property type="project" value="UniProtKB-UniRule"/>
</dbReference>
<keyword evidence="1" id="KW-0378">Hydrolase</keyword>
<dbReference type="STRING" id="865937.Gilli_0745"/>
<evidence type="ECO:0000313" key="4">
    <source>
        <dbReference type="Proteomes" id="UP000003844"/>
    </source>
</evidence>
<gene>
    <name evidence="3" type="ORF">Gilli_0745</name>
</gene>
<comment type="cofactor">
    <cofactor evidence="1">
        <name>Zn(2+)</name>
        <dbReference type="ChEBI" id="CHEBI:29105"/>
    </cofactor>
    <text evidence="1">Binds 1 zinc ion per subunit.</text>
</comment>
<keyword evidence="4" id="KW-1185">Reference proteome</keyword>
<dbReference type="eggNOG" id="COG3170">
    <property type="taxonomic scope" value="Bacteria"/>
</dbReference>
<dbReference type="PROSITE" id="PS51257">
    <property type="entry name" value="PROKAR_LIPOPROTEIN"/>
    <property type="match status" value="1"/>
</dbReference>
<dbReference type="InterPro" id="IPR034035">
    <property type="entry name" value="Astacin-like_dom"/>
</dbReference>
<sequence length="348" mass="38975">MRKTHLLYLLPALAILSCTKDEITDQEFTEEQTTQISETTSLLANVEVAYPTESGKLKDVYFAGQKITVEQIDGDLIYEGDIIFSEDMVTSSEVKLVYEEGETPSQQKSVGRTSARWPDNTVYYAIDSNLPDQKRVSDAISHWESNTSLKFVKRTSQSNYIHFTTGSGCSSYIGMVGGRQNISLASGCTTGSTIHEIGHAVGLWHEQSRIDRDSHIAIQWDNIQSGTEHNFKTYAQSGFDGKEYTSSLDFGSIMMYGPYSFSNNGQPTITRANGSSYSVQRTSLSNGDLQGIKSMYPSTTSPTEPTYINGEYYTIAGLTVLRYYDNWYYNGPYGMRAVKLVNGIWYYR</sequence>
<dbReference type="InterPro" id="IPR024079">
    <property type="entry name" value="MetalloPept_cat_dom_sf"/>
</dbReference>
<dbReference type="CDD" id="cd04280">
    <property type="entry name" value="ZnMc_astacin_like"/>
    <property type="match status" value="1"/>
</dbReference>
<dbReference type="RefSeq" id="WP_006987770.1">
    <property type="nucleotide sequence ID" value="NZ_JH594606.1"/>
</dbReference>
<evidence type="ECO:0000256" key="1">
    <source>
        <dbReference type="PROSITE-ProRule" id="PRU01211"/>
    </source>
</evidence>
<dbReference type="PRINTS" id="PR00480">
    <property type="entry name" value="ASTACIN"/>
</dbReference>
<name>H2BSC5_GILLR</name>
<comment type="caution">
    <text evidence="1">Lacks conserved residue(s) required for the propagation of feature annotation.</text>
</comment>
<organism evidence="3 4">
    <name type="scientific">Gillisia limnaea (strain DSM 15749 / LMG 21470 / R-8282)</name>
    <dbReference type="NCBI Taxonomy" id="865937"/>
    <lineage>
        <taxon>Bacteria</taxon>
        <taxon>Pseudomonadati</taxon>
        <taxon>Bacteroidota</taxon>
        <taxon>Flavobacteriia</taxon>
        <taxon>Flavobacteriales</taxon>
        <taxon>Flavobacteriaceae</taxon>
        <taxon>Gillisia</taxon>
    </lineage>
</organism>
<dbReference type="OrthoDB" id="8455098at2"/>
<keyword evidence="1" id="KW-0862">Zinc</keyword>
<dbReference type="PROSITE" id="PS51864">
    <property type="entry name" value="ASTACIN"/>
    <property type="match status" value="1"/>
</dbReference>
<dbReference type="InterPro" id="IPR006026">
    <property type="entry name" value="Peptidase_Metallo"/>
</dbReference>
<evidence type="ECO:0000259" key="2">
    <source>
        <dbReference type="PROSITE" id="PS51864"/>
    </source>
</evidence>
<dbReference type="SUPFAM" id="SSF55486">
    <property type="entry name" value="Metalloproteases ('zincins'), catalytic domain"/>
    <property type="match status" value="1"/>
</dbReference>
<feature type="binding site" evidence="1">
    <location>
        <position position="199"/>
    </location>
    <ligand>
        <name>Zn(2+)</name>
        <dbReference type="ChEBI" id="CHEBI:29105"/>
        <note>catalytic</note>
    </ligand>
</feature>
<feature type="binding site" evidence="1">
    <location>
        <position position="195"/>
    </location>
    <ligand>
        <name>Zn(2+)</name>
        <dbReference type="ChEBI" id="CHEBI:29105"/>
        <note>catalytic</note>
    </ligand>
</feature>
<dbReference type="InterPro" id="IPR001506">
    <property type="entry name" value="Peptidase_M12A"/>
</dbReference>
<dbReference type="GO" id="GO:0006508">
    <property type="term" value="P:proteolysis"/>
    <property type="evidence" value="ECO:0007669"/>
    <property type="project" value="UniProtKB-KW"/>
</dbReference>